<evidence type="ECO:0000313" key="3">
    <source>
        <dbReference type="Proteomes" id="UP000195897"/>
    </source>
</evidence>
<protein>
    <submittedName>
        <fullName evidence="2">SAM-dependent methyltransferase</fullName>
    </submittedName>
</protein>
<dbReference type="PANTHER" id="PTHR47739">
    <property type="entry name" value="TRNA1(VAL) (ADENINE(37)-N6)-METHYLTRANSFERASE"/>
    <property type="match status" value="1"/>
</dbReference>
<evidence type="ECO:0000259" key="1">
    <source>
        <dbReference type="Pfam" id="PF13649"/>
    </source>
</evidence>
<dbReference type="Pfam" id="PF13649">
    <property type="entry name" value="Methyltransf_25"/>
    <property type="match status" value="1"/>
</dbReference>
<dbReference type="RefSeq" id="WP_016148976.1">
    <property type="nucleotide sequence ID" value="NZ_CABKSA010000003.1"/>
</dbReference>
<gene>
    <name evidence="2" type="ORF">B5F17_07235</name>
</gene>
<dbReference type="SUPFAM" id="SSF53335">
    <property type="entry name" value="S-adenosyl-L-methionine-dependent methyltransferases"/>
    <property type="match status" value="1"/>
</dbReference>
<sequence length="234" mass="25451">MLSAEHLPNGLTLLQDDRFFKLGQDSVLLSAFARIPKRARVLDLGCGTGALALLCWRDDLTITGLELQPGPADLFAQSIAQNKLQNVRVVQGDLREIRRLLPHASMQYVVCNPPYFASNTGKHAANSAHKTARQDESADLDDILDAIAWVLPTGGQCSIVFRPERLCPLLSGLASRGFTPKRLRFVHQTAQSAPSAVLVSAKRGAGDGLIVEPPLLVCRPDGELSDEYRAIYGK</sequence>
<dbReference type="InterPro" id="IPR050210">
    <property type="entry name" value="tRNA_Adenine-N(6)_MTase"/>
</dbReference>
<proteinExistence type="predicted"/>
<dbReference type="PANTHER" id="PTHR47739:SF1">
    <property type="entry name" value="TRNA1(VAL) (ADENINE(37)-N6)-METHYLTRANSFERASE"/>
    <property type="match status" value="1"/>
</dbReference>
<dbReference type="InterPro" id="IPR029063">
    <property type="entry name" value="SAM-dependent_MTases_sf"/>
</dbReference>
<dbReference type="CDD" id="cd02440">
    <property type="entry name" value="AdoMet_MTases"/>
    <property type="match status" value="1"/>
</dbReference>
<evidence type="ECO:0000313" key="2">
    <source>
        <dbReference type="EMBL" id="OUP53023.1"/>
    </source>
</evidence>
<feature type="domain" description="Methyltransferase" evidence="1">
    <location>
        <begin position="41"/>
        <end position="113"/>
    </location>
</feature>
<organism evidence="2 3">
    <name type="scientific">Butyricicoccus pullicaecorum</name>
    <dbReference type="NCBI Taxonomy" id="501571"/>
    <lineage>
        <taxon>Bacteria</taxon>
        <taxon>Bacillati</taxon>
        <taxon>Bacillota</taxon>
        <taxon>Clostridia</taxon>
        <taxon>Eubacteriales</taxon>
        <taxon>Butyricicoccaceae</taxon>
        <taxon>Butyricicoccus</taxon>
    </lineage>
</organism>
<reference evidence="3" key="1">
    <citation type="submission" date="2017-04" db="EMBL/GenBank/DDBJ databases">
        <title>Function of individual gut microbiota members based on whole genome sequencing of pure cultures obtained from chicken caecum.</title>
        <authorList>
            <person name="Medvecky M."/>
            <person name="Cejkova D."/>
            <person name="Polansky O."/>
            <person name="Karasova D."/>
            <person name="Kubasova T."/>
            <person name="Cizek A."/>
            <person name="Rychlik I."/>
        </authorList>
    </citation>
    <scope>NUCLEOTIDE SEQUENCE [LARGE SCALE GENOMIC DNA]</scope>
    <source>
        <strain evidence="3">An180</strain>
    </source>
</reference>
<comment type="caution">
    <text evidence="2">The sequence shown here is derived from an EMBL/GenBank/DDBJ whole genome shotgun (WGS) entry which is preliminary data.</text>
</comment>
<dbReference type="Gene3D" id="3.40.50.150">
    <property type="entry name" value="Vaccinia Virus protein VP39"/>
    <property type="match status" value="1"/>
</dbReference>
<dbReference type="InterPro" id="IPR041698">
    <property type="entry name" value="Methyltransf_25"/>
</dbReference>
<dbReference type="GO" id="GO:0032259">
    <property type="term" value="P:methylation"/>
    <property type="evidence" value="ECO:0007669"/>
    <property type="project" value="UniProtKB-KW"/>
</dbReference>
<keyword evidence="2" id="KW-0808">Transferase</keyword>
<accession>A0A1Y4L8G7</accession>
<dbReference type="Proteomes" id="UP000195897">
    <property type="component" value="Unassembled WGS sequence"/>
</dbReference>
<keyword evidence="2" id="KW-0489">Methyltransferase</keyword>
<name>A0A1Y4L8G7_9FIRM</name>
<dbReference type="EMBL" id="NFKK01000006">
    <property type="protein sequence ID" value="OUP53023.1"/>
    <property type="molecule type" value="Genomic_DNA"/>
</dbReference>
<dbReference type="GO" id="GO:0008168">
    <property type="term" value="F:methyltransferase activity"/>
    <property type="evidence" value="ECO:0007669"/>
    <property type="project" value="UniProtKB-KW"/>
</dbReference>
<dbReference type="AlphaFoldDB" id="A0A1Y4L8G7"/>